<sequence>MSGMRRFVRKIVMPVATTATVLAAGFLSVSIAQAPSGTTQAAGVQVQNAPQVTASDLNWG</sequence>
<proteinExistence type="predicted"/>
<evidence type="ECO:0000313" key="3">
    <source>
        <dbReference type="Proteomes" id="UP001500305"/>
    </source>
</evidence>
<comment type="caution">
    <text evidence="2">The sequence shown here is derived from an EMBL/GenBank/DDBJ whole genome shotgun (WGS) entry which is preliminary data.</text>
</comment>
<dbReference type="RefSeq" id="WP_344639207.1">
    <property type="nucleotide sequence ID" value="NZ_BAAATR010000029.1"/>
</dbReference>
<reference evidence="2 3" key="1">
    <citation type="journal article" date="2019" name="Int. J. Syst. Evol. Microbiol.">
        <title>The Global Catalogue of Microorganisms (GCM) 10K type strain sequencing project: providing services to taxonomists for standard genome sequencing and annotation.</title>
        <authorList>
            <consortium name="The Broad Institute Genomics Platform"/>
            <consortium name="The Broad Institute Genome Sequencing Center for Infectious Disease"/>
            <person name="Wu L."/>
            <person name="Ma J."/>
        </authorList>
    </citation>
    <scope>NUCLEOTIDE SEQUENCE [LARGE SCALE GENOMIC DNA]</scope>
    <source>
        <strain evidence="2 3">JCM 7356</strain>
    </source>
</reference>
<dbReference type="Proteomes" id="UP001500305">
    <property type="component" value="Unassembled WGS sequence"/>
</dbReference>
<accession>A0ABN3EMT6</accession>
<keyword evidence="1" id="KW-0732">Signal</keyword>
<evidence type="ECO:0000256" key="1">
    <source>
        <dbReference type="SAM" id="SignalP"/>
    </source>
</evidence>
<protein>
    <submittedName>
        <fullName evidence="2">Uncharacterized protein</fullName>
    </submittedName>
</protein>
<dbReference type="EMBL" id="BAAATR010000029">
    <property type="protein sequence ID" value="GAA2263581.1"/>
    <property type="molecule type" value="Genomic_DNA"/>
</dbReference>
<gene>
    <name evidence="2" type="ORF">GCM10010430_55160</name>
</gene>
<organism evidence="2 3">
    <name type="scientific">Kitasatospora cystarginea</name>
    <dbReference type="NCBI Taxonomy" id="58350"/>
    <lineage>
        <taxon>Bacteria</taxon>
        <taxon>Bacillati</taxon>
        <taxon>Actinomycetota</taxon>
        <taxon>Actinomycetes</taxon>
        <taxon>Kitasatosporales</taxon>
        <taxon>Streptomycetaceae</taxon>
        <taxon>Kitasatospora</taxon>
    </lineage>
</organism>
<feature type="signal peptide" evidence="1">
    <location>
        <begin position="1"/>
        <end position="34"/>
    </location>
</feature>
<feature type="chain" id="PRO_5047517492" evidence="1">
    <location>
        <begin position="35"/>
        <end position="60"/>
    </location>
</feature>
<evidence type="ECO:0000313" key="2">
    <source>
        <dbReference type="EMBL" id="GAA2263581.1"/>
    </source>
</evidence>
<name>A0ABN3EMT6_9ACTN</name>
<keyword evidence="3" id="KW-1185">Reference proteome</keyword>